<feature type="transmembrane region" description="Helical" evidence="1">
    <location>
        <begin position="12"/>
        <end position="34"/>
    </location>
</feature>
<gene>
    <name evidence="2" type="ORF">LY60_01993</name>
</gene>
<evidence type="ECO:0000256" key="1">
    <source>
        <dbReference type="SAM" id="Phobius"/>
    </source>
</evidence>
<name>A0A562JBX9_9FIRM</name>
<feature type="transmembrane region" description="Helical" evidence="1">
    <location>
        <begin position="95"/>
        <end position="128"/>
    </location>
</feature>
<keyword evidence="1" id="KW-0472">Membrane</keyword>
<dbReference type="Pfam" id="PF16316">
    <property type="entry name" value="DUF4956"/>
    <property type="match status" value="1"/>
</dbReference>
<evidence type="ECO:0000313" key="3">
    <source>
        <dbReference type="Proteomes" id="UP000315343"/>
    </source>
</evidence>
<reference evidence="2 3" key="1">
    <citation type="submission" date="2019-07" db="EMBL/GenBank/DDBJ databases">
        <title>Genomic Encyclopedia of Type Strains, Phase I: the one thousand microbial genomes (KMG-I) project.</title>
        <authorList>
            <person name="Kyrpides N."/>
        </authorList>
    </citation>
    <scope>NUCLEOTIDE SEQUENCE [LARGE SCALE GENOMIC DNA]</scope>
    <source>
        <strain evidence="2 3">DSM 13558</strain>
    </source>
</reference>
<dbReference type="Proteomes" id="UP000315343">
    <property type="component" value="Unassembled WGS sequence"/>
</dbReference>
<feature type="transmembrane region" description="Helical" evidence="1">
    <location>
        <begin position="46"/>
        <end position="75"/>
    </location>
</feature>
<dbReference type="AlphaFoldDB" id="A0A562JBX9"/>
<keyword evidence="1" id="KW-1133">Transmembrane helix</keyword>
<keyword evidence="1" id="KW-0812">Transmembrane</keyword>
<dbReference type="EMBL" id="VLKH01000004">
    <property type="protein sequence ID" value="TWH80731.1"/>
    <property type="molecule type" value="Genomic_DNA"/>
</dbReference>
<keyword evidence="3" id="KW-1185">Reference proteome</keyword>
<accession>A0A562JBX9</accession>
<dbReference type="RefSeq" id="WP_145082829.1">
    <property type="nucleotide sequence ID" value="NZ_VLKH01000004.1"/>
</dbReference>
<sequence>MFTSILTTTTEALSVTNAIVCMVSSLALGIAIALTYMYSKKYTKNFVVTLVLMPLLVQLVIMMVNGNLGTGVAVMGAFSLVRFRSVPGSSKEISFIFFAMAVGIATGMGFITFAAAATAAICLVFMALYKSGFGDNTASERSLKITIPENLDYTNVFDDLFEKYLKSSDLLKVKTTNLGSMFELHYDVVLKNLEEEKALLDDIRCRNGNLTIICSRKHAQNEEL</sequence>
<organism evidence="2 3">
    <name type="scientific">Sedimentibacter saalensis</name>
    <dbReference type="NCBI Taxonomy" id="130788"/>
    <lineage>
        <taxon>Bacteria</taxon>
        <taxon>Bacillati</taxon>
        <taxon>Bacillota</taxon>
        <taxon>Tissierellia</taxon>
        <taxon>Sedimentibacter</taxon>
    </lineage>
</organism>
<proteinExistence type="predicted"/>
<protein>
    <submittedName>
        <fullName evidence="2">Uncharacterized protein DUF4956</fullName>
    </submittedName>
</protein>
<dbReference type="InterPro" id="IPR032531">
    <property type="entry name" value="DUF4956"/>
</dbReference>
<evidence type="ECO:0000313" key="2">
    <source>
        <dbReference type="EMBL" id="TWH80731.1"/>
    </source>
</evidence>
<comment type="caution">
    <text evidence="2">The sequence shown here is derived from an EMBL/GenBank/DDBJ whole genome shotgun (WGS) entry which is preliminary data.</text>
</comment>
<dbReference type="OrthoDB" id="9803265at2"/>